<feature type="transmembrane region" description="Helical" evidence="1">
    <location>
        <begin position="20"/>
        <end position="47"/>
    </location>
</feature>
<keyword evidence="1" id="KW-0812">Transmembrane</keyword>
<dbReference type="Proteomes" id="UP001083770">
    <property type="component" value="Unassembled WGS sequence"/>
</dbReference>
<protein>
    <submittedName>
        <fullName evidence="2">Uncharacterized protein</fullName>
    </submittedName>
</protein>
<feature type="transmembrane region" description="Helical" evidence="1">
    <location>
        <begin position="59"/>
        <end position="81"/>
    </location>
</feature>
<proteinExistence type="predicted"/>
<keyword evidence="3" id="KW-1185">Reference proteome</keyword>
<evidence type="ECO:0000256" key="1">
    <source>
        <dbReference type="SAM" id="Phobius"/>
    </source>
</evidence>
<organism evidence="2 3">
    <name type="scientific">Henriciella marina</name>
    <dbReference type="NCBI Taxonomy" id="453851"/>
    <lineage>
        <taxon>Bacteria</taxon>
        <taxon>Pseudomonadati</taxon>
        <taxon>Pseudomonadota</taxon>
        <taxon>Alphaproteobacteria</taxon>
        <taxon>Hyphomonadales</taxon>
        <taxon>Hyphomonadaceae</taxon>
        <taxon>Henriciella</taxon>
    </lineage>
</organism>
<comment type="caution">
    <text evidence="2">The sequence shown here is derived from an EMBL/GenBank/DDBJ whole genome shotgun (WGS) entry which is preliminary data.</text>
</comment>
<accession>A0ABT4M205</accession>
<keyword evidence="1" id="KW-0472">Membrane</keyword>
<dbReference type="RefSeq" id="WP_269403445.1">
    <property type="nucleotide sequence ID" value="NZ_JAPWGW010000006.1"/>
</dbReference>
<evidence type="ECO:0000313" key="3">
    <source>
        <dbReference type="Proteomes" id="UP001083770"/>
    </source>
</evidence>
<reference evidence="2" key="1">
    <citation type="submission" date="2022-12" db="EMBL/GenBank/DDBJ databases">
        <title>Bacterial isolates from different developmental stages of Nematostella vectensis.</title>
        <authorList>
            <person name="Fraune S."/>
        </authorList>
    </citation>
    <scope>NUCLEOTIDE SEQUENCE</scope>
    <source>
        <strain evidence="2">G21632-S1</strain>
    </source>
</reference>
<feature type="transmembrane region" description="Helical" evidence="1">
    <location>
        <begin position="93"/>
        <end position="118"/>
    </location>
</feature>
<keyword evidence="1" id="KW-1133">Transmembrane helix</keyword>
<name>A0ABT4M205_9PROT</name>
<gene>
    <name evidence="2" type="ORF">O4G74_15470</name>
</gene>
<sequence>MLLSDSVTYRPATPPEIFETLGSIAILGSTLGAVLGFPAMLLVGLPAHVWLISTRRTALAYYASFGSVAGVIASFAFGYIQDPKMWTWIFSEIHYVLVGIVAPGAMAGAVSAITLFLVSRPDKALAE</sequence>
<evidence type="ECO:0000313" key="2">
    <source>
        <dbReference type="EMBL" id="MCZ4299459.1"/>
    </source>
</evidence>
<dbReference type="EMBL" id="JAPWGW010000006">
    <property type="protein sequence ID" value="MCZ4299459.1"/>
    <property type="molecule type" value="Genomic_DNA"/>
</dbReference>